<evidence type="ECO:0000313" key="10">
    <source>
        <dbReference type="Proteomes" id="UP000199267"/>
    </source>
</evidence>
<dbReference type="PANTHER" id="PTHR38598">
    <property type="entry name" value="INNER MEMBRANE PROTEIN YJCH"/>
    <property type="match status" value="1"/>
</dbReference>
<dbReference type="AlphaFoldDB" id="A0A1H6U908"/>
<dbReference type="EMBL" id="FNYQ01000073">
    <property type="protein sequence ID" value="SEJ30073.1"/>
    <property type="molecule type" value="Genomic_DNA"/>
</dbReference>
<reference evidence="5 7" key="1">
    <citation type="submission" date="2016-10" db="EMBL/GenBank/DDBJ databases">
        <authorList>
            <person name="Varghese N."/>
            <person name="Submissions S."/>
        </authorList>
    </citation>
    <scope>NUCLEOTIDE SEQUENCE [LARGE SCALE GENOMIC DNA]</scope>
    <source>
        <strain evidence="5 7">DSM 282</strain>
    </source>
</reference>
<dbReference type="EMBL" id="FOKJ01000020">
    <property type="protein sequence ID" value="SFB14600.1"/>
    <property type="molecule type" value="Genomic_DNA"/>
</dbReference>
<sequence length="109" mass="12326">MDRPVSQHAQSYDQIRNNPKFRQLVQSRSRLAWSLSASVFGVYSLFMLTVAFAPQWLHRPLGEASLLTVGIPVGAAIIVFSWLLTGWYVRSANTRFDTLSAQILEESQQ</sequence>
<proteinExistence type="predicted"/>
<evidence type="ECO:0000313" key="7">
    <source>
        <dbReference type="Proteomes" id="UP000198861"/>
    </source>
</evidence>
<evidence type="ECO:0000313" key="3">
    <source>
        <dbReference type="EMBL" id="SEJ30073.1"/>
    </source>
</evidence>
<dbReference type="Pfam" id="PF04341">
    <property type="entry name" value="DUF485"/>
    <property type="match status" value="1"/>
</dbReference>
<evidence type="ECO:0000313" key="4">
    <source>
        <dbReference type="EMBL" id="SEQ39978.1"/>
    </source>
</evidence>
<feature type="transmembrane region" description="Helical" evidence="1">
    <location>
        <begin position="65"/>
        <end position="89"/>
    </location>
</feature>
<keyword evidence="7" id="KW-1185">Reference proteome</keyword>
<dbReference type="Proteomes" id="UP000199267">
    <property type="component" value="Unassembled WGS sequence"/>
</dbReference>
<protein>
    <submittedName>
        <fullName evidence="2">Uncharacterized membrane protein, DUF485 family</fullName>
    </submittedName>
</protein>
<dbReference type="Proteomes" id="UP000199579">
    <property type="component" value="Unassembled WGS sequence"/>
</dbReference>
<dbReference type="RefSeq" id="WP_090620879.1">
    <property type="nucleotide sequence ID" value="NZ_FNYO01000025.1"/>
</dbReference>
<evidence type="ECO:0000313" key="9">
    <source>
        <dbReference type="Proteomes" id="UP000199250"/>
    </source>
</evidence>
<dbReference type="EMBL" id="FOFJ01000010">
    <property type="protein sequence ID" value="SEQ39978.1"/>
    <property type="molecule type" value="Genomic_DNA"/>
</dbReference>
<keyword evidence="1" id="KW-1133">Transmembrane helix</keyword>
<keyword evidence="1" id="KW-0812">Transmembrane</keyword>
<dbReference type="Proteomes" id="UP000199005">
    <property type="component" value="Unassembled WGS sequence"/>
</dbReference>
<dbReference type="PANTHER" id="PTHR38598:SF1">
    <property type="entry name" value="INNER MEMBRANE PROTEIN YJCH"/>
    <property type="match status" value="1"/>
</dbReference>
<feature type="transmembrane region" description="Helical" evidence="1">
    <location>
        <begin position="31"/>
        <end position="53"/>
    </location>
</feature>
<accession>A0A1H6U908</accession>
<evidence type="ECO:0000313" key="8">
    <source>
        <dbReference type="Proteomes" id="UP000199005"/>
    </source>
</evidence>
<dbReference type="GO" id="GO:0005886">
    <property type="term" value="C:plasma membrane"/>
    <property type="evidence" value="ECO:0007669"/>
    <property type="project" value="TreeGrafter"/>
</dbReference>
<dbReference type="EMBL" id="FOSX01000005">
    <property type="protein sequence ID" value="SFK42914.1"/>
    <property type="molecule type" value="Genomic_DNA"/>
</dbReference>
<dbReference type="STRING" id="170623.SAMN04244579_02347"/>
<dbReference type="EMBL" id="FNYO01000025">
    <property type="protein sequence ID" value="SEI88829.1"/>
    <property type="molecule type" value="Genomic_DNA"/>
</dbReference>
<dbReference type="InterPro" id="IPR007436">
    <property type="entry name" value="DUF485"/>
</dbReference>
<keyword evidence="1" id="KW-0472">Membrane</keyword>
<dbReference type="Proteomes" id="UP000199250">
    <property type="component" value="Unassembled WGS sequence"/>
</dbReference>
<reference evidence="8 9" key="2">
    <citation type="submission" date="2016-10" db="EMBL/GenBank/DDBJ databases">
        <authorList>
            <person name="de Groot N.N."/>
        </authorList>
    </citation>
    <scope>NUCLEOTIDE SEQUENCE [LARGE SCALE GENOMIC DNA]</scope>
    <source>
        <strain evidence="2 8">DSM 1041</strain>
        <strain evidence="3 9">DSM 373</strain>
        <strain evidence="4 10">DSM 378</strain>
        <strain evidence="6 11">DSM 381</strain>
    </source>
</reference>
<name>A0A1H6U908_9GAMM</name>
<evidence type="ECO:0000256" key="1">
    <source>
        <dbReference type="SAM" id="Phobius"/>
    </source>
</evidence>
<organism evidence="2 8">
    <name type="scientific">Azotobacter beijerinckii</name>
    <dbReference type="NCBI Taxonomy" id="170623"/>
    <lineage>
        <taxon>Bacteria</taxon>
        <taxon>Pseudomonadati</taxon>
        <taxon>Pseudomonadota</taxon>
        <taxon>Gammaproteobacteria</taxon>
        <taxon>Pseudomonadales</taxon>
        <taxon>Pseudomonadaceae</taxon>
        <taxon>Azotobacter</taxon>
    </lineage>
</organism>
<dbReference type="Proteomes" id="UP000198861">
    <property type="component" value="Unassembled WGS sequence"/>
</dbReference>
<dbReference type="InterPro" id="IPR052959">
    <property type="entry name" value="Inner_membrane_assoc"/>
</dbReference>
<evidence type="ECO:0000313" key="5">
    <source>
        <dbReference type="EMBL" id="SFB14600.1"/>
    </source>
</evidence>
<evidence type="ECO:0000313" key="11">
    <source>
        <dbReference type="Proteomes" id="UP000199579"/>
    </source>
</evidence>
<evidence type="ECO:0000313" key="6">
    <source>
        <dbReference type="EMBL" id="SFK42914.1"/>
    </source>
</evidence>
<evidence type="ECO:0000313" key="2">
    <source>
        <dbReference type="EMBL" id="SEI88829.1"/>
    </source>
</evidence>
<gene>
    <name evidence="5" type="ORF">SAMN04244571_01569</name>
    <name evidence="3" type="ORF">SAMN04244572_03467</name>
    <name evidence="4" type="ORF">SAMN04244573_01527</name>
    <name evidence="6" type="ORF">SAMN04244574_00585</name>
    <name evidence="2" type="ORF">SAMN04244579_02347</name>
</gene>
<dbReference type="OrthoDB" id="5297034at2"/>